<gene>
    <name evidence="2" type="ORF">Sliba_30200</name>
    <name evidence="3" type="ORF">STRLI_003017</name>
</gene>
<dbReference type="EMBL" id="BLIP01000001">
    <property type="protein sequence ID" value="GFE22567.1"/>
    <property type="molecule type" value="Genomic_DNA"/>
</dbReference>
<dbReference type="AlphaFoldDB" id="A0A640TG32"/>
<keyword evidence="5" id="KW-1185">Reference proteome</keyword>
<evidence type="ECO:0000313" key="4">
    <source>
        <dbReference type="Proteomes" id="UP000429552"/>
    </source>
</evidence>
<evidence type="ECO:0000313" key="5">
    <source>
        <dbReference type="Proteomes" id="UP001210609"/>
    </source>
</evidence>
<reference evidence="2 4" key="1">
    <citation type="submission" date="2019-12" db="EMBL/GenBank/DDBJ databases">
        <title>Whole genome shotgun sequence of Streptomyces libani subsp. libani NBRC 13452.</title>
        <authorList>
            <person name="Ichikawa N."/>
            <person name="Kimura A."/>
            <person name="Kitahashi Y."/>
            <person name="Komaki H."/>
            <person name="Tamura T."/>
        </authorList>
    </citation>
    <scope>NUCLEOTIDE SEQUENCE [LARGE SCALE GENOMIC DNA]</scope>
    <source>
        <strain evidence="2 4">NBRC 13452</strain>
    </source>
</reference>
<evidence type="ECO:0000259" key="1">
    <source>
        <dbReference type="Pfam" id="PF05685"/>
    </source>
</evidence>
<evidence type="ECO:0000313" key="3">
    <source>
        <dbReference type="EMBL" id="WAT97118.1"/>
    </source>
</evidence>
<protein>
    <submittedName>
        <fullName evidence="3">Uma2 family endonuclease</fullName>
    </submittedName>
</protein>
<proteinExistence type="predicted"/>
<dbReference type="Pfam" id="PF05685">
    <property type="entry name" value="Uma2"/>
    <property type="match status" value="1"/>
</dbReference>
<dbReference type="GO" id="GO:0004519">
    <property type="term" value="F:endonuclease activity"/>
    <property type="evidence" value="ECO:0007669"/>
    <property type="project" value="UniProtKB-KW"/>
</dbReference>
<dbReference type="Proteomes" id="UP000429552">
    <property type="component" value="Unassembled WGS sequence"/>
</dbReference>
<organism evidence="2 4">
    <name type="scientific">Streptomyces nigrescens</name>
    <dbReference type="NCBI Taxonomy" id="1920"/>
    <lineage>
        <taxon>Bacteria</taxon>
        <taxon>Bacillati</taxon>
        <taxon>Actinomycetota</taxon>
        <taxon>Actinomycetes</taxon>
        <taxon>Kitasatosporales</taxon>
        <taxon>Streptomycetaceae</taxon>
        <taxon>Streptomyces</taxon>
    </lineage>
</organism>
<sequence>MTELSPDALFEQLQRLPAPEGYKVEIVEGAVYMTPQCDVHWQTIRRIIRGLDDHFGMEALVTSDVRITFPGERNGFAPDVAKISDGAEKDESGRWRHQDVEFIAEVISKGTAPNDYGPKKTAYALAEVPVYMIADPYLGRCRVFTDPQDGDYKIDSTIAYGTPVDLTHTVVGITFSTEEFPRD</sequence>
<reference evidence="3 5" key="2">
    <citation type="submission" date="2022-12" db="EMBL/GenBank/DDBJ databases">
        <authorList>
            <person name="Ruckert C."/>
            <person name="Busche T."/>
            <person name="Kalinowski J."/>
            <person name="Wittmann C."/>
        </authorList>
    </citation>
    <scope>NUCLEOTIDE SEQUENCE [LARGE SCALE GENOMIC DNA]</scope>
    <source>
        <strain evidence="3 5">DSM 40555</strain>
    </source>
</reference>
<dbReference type="PANTHER" id="PTHR35400">
    <property type="entry name" value="SLR1083 PROTEIN"/>
    <property type="match status" value="1"/>
</dbReference>
<keyword evidence="3" id="KW-0378">Hydrolase</keyword>
<dbReference type="InterPro" id="IPR008538">
    <property type="entry name" value="Uma2"/>
</dbReference>
<dbReference type="RefSeq" id="WP_159486581.1">
    <property type="nucleotide sequence ID" value="NZ_BLIP01000001.1"/>
</dbReference>
<dbReference type="CDD" id="cd06260">
    <property type="entry name" value="DUF820-like"/>
    <property type="match status" value="1"/>
</dbReference>
<dbReference type="SUPFAM" id="SSF52980">
    <property type="entry name" value="Restriction endonuclease-like"/>
    <property type="match status" value="1"/>
</dbReference>
<keyword evidence="3" id="KW-0540">Nuclease</keyword>
<feature type="domain" description="Putative restriction endonuclease" evidence="1">
    <location>
        <begin position="10"/>
        <end position="176"/>
    </location>
</feature>
<dbReference type="InterPro" id="IPR011335">
    <property type="entry name" value="Restrct_endonuc-II-like"/>
</dbReference>
<dbReference type="EMBL" id="CP114202">
    <property type="protein sequence ID" value="WAT97118.1"/>
    <property type="molecule type" value="Genomic_DNA"/>
</dbReference>
<dbReference type="Gene3D" id="3.90.1570.10">
    <property type="entry name" value="tt1808, chain A"/>
    <property type="match status" value="1"/>
</dbReference>
<keyword evidence="3" id="KW-0255">Endonuclease</keyword>
<dbReference type="Proteomes" id="UP001210609">
    <property type="component" value="Chromosome"/>
</dbReference>
<dbReference type="InterPro" id="IPR012296">
    <property type="entry name" value="Nuclease_put_TT1808"/>
</dbReference>
<dbReference type="PANTHER" id="PTHR35400:SF3">
    <property type="entry name" value="SLL1072 PROTEIN"/>
    <property type="match status" value="1"/>
</dbReference>
<accession>A0A640TG32</accession>
<evidence type="ECO:0000313" key="2">
    <source>
        <dbReference type="EMBL" id="GFE22567.1"/>
    </source>
</evidence>
<name>A0A640TG32_STRNI</name>